<accession>A0A6L8T2K5</accession>
<name>A0A6L8T2K5_9FIRM</name>
<comment type="caution">
    <text evidence="2">The sequence shown here is derived from an EMBL/GenBank/DDBJ whole genome shotgun (WGS) entry which is preliminary data.</text>
</comment>
<dbReference type="PANTHER" id="PTHR34403:SF14">
    <property type="entry name" value="OS05G0225800 PROTEIN"/>
    <property type="match status" value="1"/>
</dbReference>
<sequence>MCDEFDSGLDSLDSDSEFVDDFSADDLSGTMDETSMLEDDMDSFDSFDEEVSGGDSDVMDIMDDTSVDMGDEVLEEEIGNNTEPILEGPEDIEAEETVGEQIENADAVGEVQENSALDNMAEYMSEHNYGREDFETYSQDPEWQQLNNDLLEADGKEPIEYGEETETSALDNMAEYMSEHNYGREDFETYSQDPEWQQLNNDLLEADGKEPIEYGEETETSALDNMAEYMSAHNYGQEDFETYSQDPEWQQLNNDLLEADGKEPIEYGEEPESITEVPSADENSEVEQSVSDIMDNVEVTDSESLDDFSEELDETHSPESSIEELMDSTDVQENEDELEAESELEPEVEAESEVEPEIEAEPEVEPELEPEVEAETELEAEVEAEPELEPEVEAEPEAEPELEPEVEAEPELEPEIIEDTDSYIDIEHNDEFTELLLEERPDLAEMFENGEFYEQGNNEYGFEGTCGETTQANTLNSLLGTNEITENDVLSVAIDKNLCEVDNLDPANSGGTSTEQFMDLYNEMNHQNGDKLDVELFDYEDALSLDDMASRLENGSVLNIAVDSNELWDLPTDITDTAHYTDHWISVTGVDRDVTGNISGFKIIDSGGGEKYLDVDKFERCYYGSSDNPVLDPTCIVVSRKGK</sequence>
<dbReference type="PANTHER" id="PTHR34403">
    <property type="entry name" value="TOL-PAL SYSTEM PROTEIN TOLA"/>
    <property type="match status" value="1"/>
</dbReference>
<feature type="compositionally biased region" description="Acidic residues" evidence="1">
    <location>
        <begin position="321"/>
        <end position="421"/>
    </location>
</feature>
<evidence type="ECO:0008006" key="4">
    <source>
        <dbReference type="Google" id="ProtNLM"/>
    </source>
</evidence>
<dbReference type="EMBL" id="WWVQ01000012">
    <property type="protein sequence ID" value="MZL32938.1"/>
    <property type="molecule type" value="Genomic_DNA"/>
</dbReference>
<organism evidence="2 3">
    <name type="scientific">Blautia wexlerae</name>
    <dbReference type="NCBI Taxonomy" id="418240"/>
    <lineage>
        <taxon>Bacteria</taxon>
        <taxon>Bacillati</taxon>
        <taxon>Bacillota</taxon>
        <taxon>Clostridia</taxon>
        <taxon>Lachnospirales</taxon>
        <taxon>Lachnospiraceae</taxon>
        <taxon>Blautia</taxon>
    </lineage>
</organism>
<protein>
    <recommendedName>
        <fullName evidence="4">Peptidase C39-like domain-containing protein</fullName>
    </recommendedName>
</protein>
<feature type="compositionally biased region" description="Acidic residues" evidence="1">
    <location>
        <begin position="298"/>
        <end position="313"/>
    </location>
</feature>
<evidence type="ECO:0000313" key="2">
    <source>
        <dbReference type="EMBL" id="MZL32938.1"/>
    </source>
</evidence>
<dbReference type="InterPro" id="IPR050972">
    <property type="entry name" value="SDr-like"/>
</dbReference>
<gene>
    <name evidence="2" type="ORF">GT728_06925</name>
</gene>
<feature type="compositionally biased region" description="Acidic residues" evidence="1">
    <location>
        <begin position="1"/>
        <end position="24"/>
    </location>
</feature>
<dbReference type="AlphaFoldDB" id="A0A6L8T2K5"/>
<feature type="region of interest" description="Disordered" evidence="1">
    <location>
        <begin position="237"/>
        <end position="421"/>
    </location>
</feature>
<proteinExistence type="predicted"/>
<feature type="compositionally biased region" description="Polar residues" evidence="1">
    <location>
        <begin position="242"/>
        <end position="254"/>
    </location>
</feature>
<reference evidence="2 3" key="1">
    <citation type="journal article" date="2019" name="Nat. Med.">
        <title>A library of human gut bacterial isolates paired with longitudinal multiomics data enables mechanistic microbiome research.</title>
        <authorList>
            <person name="Poyet M."/>
            <person name="Groussin M."/>
            <person name="Gibbons S.M."/>
            <person name="Avila-Pacheco J."/>
            <person name="Jiang X."/>
            <person name="Kearney S.M."/>
            <person name="Perrotta A.R."/>
            <person name="Berdy B."/>
            <person name="Zhao S."/>
            <person name="Lieberman T.D."/>
            <person name="Swanson P.K."/>
            <person name="Smith M."/>
            <person name="Roesemann S."/>
            <person name="Alexander J.E."/>
            <person name="Rich S.A."/>
            <person name="Livny J."/>
            <person name="Vlamakis H."/>
            <person name="Clish C."/>
            <person name="Bullock K."/>
            <person name="Deik A."/>
            <person name="Scott J."/>
            <person name="Pierce K.A."/>
            <person name="Xavier R.J."/>
            <person name="Alm E.J."/>
        </authorList>
    </citation>
    <scope>NUCLEOTIDE SEQUENCE [LARGE SCALE GENOMIC DNA]</scope>
    <source>
        <strain evidence="2 3">BIOML-A1</strain>
    </source>
</reference>
<dbReference type="Proteomes" id="UP000477285">
    <property type="component" value="Unassembled WGS sequence"/>
</dbReference>
<evidence type="ECO:0000256" key="1">
    <source>
        <dbReference type="SAM" id="MobiDB-lite"/>
    </source>
</evidence>
<evidence type="ECO:0000313" key="3">
    <source>
        <dbReference type="Proteomes" id="UP000477285"/>
    </source>
</evidence>
<dbReference type="RefSeq" id="WP_161233589.1">
    <property type="nucleotide sequence ID" value="NZ_WWVQ01000012.1"/>
</dbReference>
<feature type="region of interest" description="Disordered" evidence="1">
    <location>
        <begin position="1"/>
        <end position="41"/>
    </location>
</feature>